<sequence length="387" mass="43475" precursor="true">MRTSYKGLLFVALLLLAACHDQPSGNISTDVCRFDTVHFVRDFAGARLNHCEQLDEHHYQLRIDPAFTPVNPSAWYAFQVISDTKQSLQITLSASAGFARYAPKASRDGVNWHTLEFEADEADMQFNLQTDGNTLYVAGQPLIVDAHYARWLNRHATQPDIQLLELGVSEQGRAIQALQSLATEQSDDKSWLLLIGRQHPPEVTGAMAFFTFSDQVLSDTSLAQQFRAEYNLLIIPNVNPDGVAAGNWRHNSRGMDLNRDWHALSQAETRAVAAALAERVQSPEELVFALDFHSTNRNVYYTMPDNKDRHNPQLTNDWLTETDRRLPDYNLEAVPGDNPGGGVFKQFIADVYQTHAVTYEVGDNTDPDEIELTAKTAATVLMEQLLW</sequence>
<name>A0A0S2KDJ1_9GAMM</name>
<gene>
    <name evidence="5" type="ORF">PS2015_1734</name>
</gene>
<reference evidence="5 6" key="1">
    <citation type="submission" date="2015-11" db="EMBL/GenBank/DDBJ databases">
        <authorList>
            <person name="Zhang Y."/>
            <person name="Guo Z."/>
        </authorList>
    </citation>
    <scope>NUCLEOTIDE SEQUENCE [LARGE SCALE GENOMIC DNA]</scope>
    <source>
        <strain evidence="5 6">KCTC 32221</strain>
    </source>
</reference>
<dbReference type="STRING" id="1249552.PS2015_1734"/>
<feature type="signal peptide" evidence="3">
    <location>
        <begin position="1"/>
        <end position="23"/>
    </location>
</feature>
<keyword evidence="6" id="KW-1185">Reference proteome</keyword>
<dbReference type="CDD" id="cd06237">
    <property type="entry name" value="M14_Nna1-like"/>
    <property type="match status" value="1"/>
</dbReference>
<evidence type="ECO:0000256" key="1">
    <source>
        <dbReference type="ARBA" id="ARBA00001947"/>
    </source>
</evidence>
<dbReference type="EMBL" id="CP013189">
    <property type="protein sequence ID" value="ALO46385.1"/>
    <property type="molecule type" value="Genomic_DNA"/>
</dbReference>
<dbReference type="Pfam" id="PF00246">
    <property type="entry name" value="Peptidase_M14"/>
    <property type="match status" value="1"/>
</dbReference>
<dbReference type="PANTHER" id="PTHR12756">
    <property type="entry name" value="CYTOSOLIC CARBOXYPEPTIDASE"/>
    <property type="match status" value="1"/>
</dbReference>
<dbReference type="PROSITE" id="PS52035">
    <property type="entry name" value="PEPTIDASE_M14"/>
    <property type="match status" value="1"/>
</dbReference>
<evidence type="ECO:0000259" key="4">
    <source>
        <dbReference type="PROSITE" id="PS52035"/>
    </source>
</evidence>
<evidence type="ECO:0000313" key="5">
    <source>
        <dbReference type="EMBL" id="ALO46385.1"/>
    </source>
</evidence>
<dbReference type="PANTHER" id="PTHR12756:SF11">
    <property type="entry name" value="CYTOSOLIC CARBOXYPEPTIDASE 1"/>
    <property type="match status" value="1"/>
</dbReference>
<dbReference type="RefSeq" id="WP_058021828.1">
    <property type="nucleotide sequence ID" value="NZ_CP013189.1"/>
</dbReference>
<dbReference type="GO" id="GO:0004181">
    <property type="term" value="F:metallocarboxypeptidase activity"/>
    <property type="evidence" value="ECO:0007669"/>
    <property type="project" value="InterPro"/>
</dbReference>
<dbReference type="KEGG" id="pspi:PS2015_1734"/>
<dbReference type="Pfam" id="PF18027">
    <property type="entry name" value="Pepdidase_M14_N"/>
    <property type="match status" value="1"/>
</dbReference>
<keyword evidence="5" id="KW-0645">Protease</keyword>
<dbReference type="OrthoDB" id="6221272at2"/>
<feature type="active site" description="Proton donor/acceptor" evidence="2">
    <location>
        <position position="360"/>
    </location>
</feature>
<keyword evidence="3" id="KW-0732">Signal</keyword>
<comment type="similarity">
    <text evidence="2">Belongs to the peptidase M14 family.</text>
</comment>
<feature type="domain" description="Peptidase M14" evidence="4">
    <location>
        <begin position="140"/>
        <end position="384"/>
    </location>
</feature>
<organism evidence="5 6">
    <name type="scientific">Pseudohongiella spirulinae</name>
    <dbReference type="NCBI Taxonomy" id="1249552"/>
    <lineage>
        <taxon>Bacteria</taxon>
        <taxon>Pseudomonadati</taxon>
        <taxon>Pseudomonadota</taxon>
        <taxon>Gammaproteobacteria</taxon>
        <taxon>Pseudomonadales</taxon>
        <taxon>Pseudohongiellaceae</taxon>
        <taxon>Pseudohongiella</taxon>
    </lineage>
</organism>
<dbReference type="Proteomes" id="UP000065641">
    <property type="component" value="Chromosome"/>
</dbReference>
<dbReference type="GO" id="GO:0008270">
    <property type="term" value="F:zinc ion binding"/>
    <property type="evidence" value="ECO:0007669"/>
    <property type="project" value="InterPro"/>
</dbReference>
<evidence type="ECO:0000256" key="2">
    <source>
        <dbReference type="PROSITE-ProRule" id="PRU01379"/>
    </source>
</evidence>
<dbReference type="PROSITE" id="PS51257">
    <property type="entry name" value="PROKAR_LIPOPROTEIN"/>
    <property type="match status" value="1"/>
</dbReference>
<comment type="cofactor">
    <cofactor evidence="1">
        <name>Zn(2+)</name>
        <dbReference type="ChEBI" id="CHEBI:29105"/>
    </cofactor>
</comment>
<evidence type="ECO:0000256" key="3">
    <source>
        <dbReference type="SAM" id="SignalP"/>
    </source>
</evidence>
<dbReference type="InterPro" id="IPR040626">
    <property type="entry name" value="Pepdidase_M14_N"/>
</dbReference>
<dbReference type="Gene3D" id="2.60.40.3120">
    <property type="match status" value="1"/>
</dbReference>
<proteinExistence type="inferred from homology"/>
<dbReference type="GO" id="GO:0006508">
    <property type="term" value="P:proteolysis"/>
    <property type="evidence" value="ECO:0007669"/>
    <property type="project" value="InterPro"/>
</dbReference>
<accession>A0A0S2KDJ1</accession>
<dbReference type="InterPro" id="IPR050821">
    <property type="entry name" value="Cytosolic_carboxypeptidase"/>
</dbReference>
<feature type="chain" id="PRO_5006601517" evidence="3">
    <location>
        <begin position="24"/>
        <end position="387"/>
    </location>
</feature>
<keyword evidence="5" id="KW-0121">Carboxypeptidase</keyword>
<dbReference type="SUPFAM" id="SSF53187">
    <property type="entry name" value="Zn-dependent exopeptidases"/>
    <property type="match status" value="1"/>
</dbReference>
<protein>
    <submittedName>
        <fullName evidence="5">Peptidase M14, carboxypeptidase A</fullName>
    </submittedName>
</protein>
<dbReference type="Gene3D" id="3.40.630.10">
    <property type="entry name" value="Zn peptidases"/>
    <property type="match status" value="1"/>
</dbReference>
<evidence type="ECO:0000313" key="6">
    <source>
        <dbReference type="Proteomes" id="UP000065641"/>
    </source>
</evidence>
<dbReference type="PATRIC" id="fig|1249552.3.peg.1738"/>
<dbReference type="InterPro" id="IPR000834">
    <property type="entry name" value="Peptidase_M14"/>
</dbReference>
<keyword evidence="5" id="KW-0378">Hydrolase</keyword>
<dbReference type="AlphaFoldDB" id="A0A0S2KDJ1"/>
<dbReference type="SMART" id="SM00631">
    <property type="entry name" value="Zn_pept"/>
    <property type="match status" value="1"/>
</dbReference>